<dbReference type="Proteomes" id="UP000257109">
    <property type="component" value="Unassembled WGS sequence"/>
</dbReference>
<reference evidence="1" key="1">
    <citation type="submission" date="2018-05" db="EMBL/GenBank/DDBJ databases">
        <title>Draft genome of Mucuna pruriens seed.</title>
        <authorList>
            <person name="Nnadi N.E."/>
            <person name="Vos R."/>
            <person name="Hasami M.H."/>
            <person name="Devisetty U.K."/>
            <person name="Aguiy J.C."/>
        </authorList>
    </citation>
    <scope>NUCLEOTIDE SEQUENCE [LARGE SCALE GENOMIC DNA]</scope>
    <source>
        <strain evidence="1">JCA_2017</strain>
    </source>
</reference>
<dbReference type="OrthoDB" id="1427999at2759"/>
<evidence type="ECO:0000313" key="2">
    <source>
        <dbReference type="Proteomes" id="UP000257109"/>
    </source>
</evidence>
<dbReference type="AlphaFoldDB" id="A0A371EVX7"/>
<evidence type="ECO:0000313" key="1">
    <source>
        <dbReference type="EMBL" id="RDX70164.1"/>
    </source>
</evidence>
<gene>
    <name evidence="1" type="ORF">CR513_50628</name>
</gene>
<evidence type="ECO:0008006" key="3">
    <source>
        <dbReference type="Google" id="ProtNLM"/>
    </source>
</evidence>
<proteinExistence type="predicted"/>
<comment type="caution">
    <text evidence="1">The sequence shown here is derived from an EMBL/GenBank/DDBJ whole genome shotgun (WGS) entry which is preliminary data.</text>
</comment>
<dbReference type="EMBL" id="QJKJ01011814">
    <property type="protein sequence ID" value="RDX70164.1"/>
    <property type="molecule type" value="Genomic_DNA"/>
</dbReference>
<name>A0A371EVX7_MUCPR</name>
<accession>A0A371EVX7</accession>
<keyword evidence="2" id="KW-1185">Reference proteome</keyword>
<protein>
    <recommendedName>
        <fullName evidence="3">Four helix bundle protein</fullName>
    </recommendedName>
</protein>
<feature type="non-terminal residue" evidence="1">
    <location>
        <position position="1"/>
    </location>
</feature>
<sequence length="69" mass="8250">MIEAIGNYGSHLKPSSYHELRVSLLKKELEYTKDLLKETMFVKSIDAFEFMKTRDKVYQLLKALLRRRK</sequence>
<organism evidence="1 2">
    <name type="scientific">Mucuna pruriens</name>
    <name type="common">Velvet bean</name>
    <name type="synonym">Dolichos pruriens</name>
    <dbReference type="NCBI Taxonomy" id="157652"/>
    <lineage>
        <taxon>Eukaryota</taxon>
        <taxon>Viridiplantae</taxon>
        <taxon>Streptophyta</taxon>
        <taxon>Embryophyta</taxon>
        <taxon>Tracheophyta</taxon>
        <taxon>Spermatophyta</taxon>
        <taxon>Magnoliopsida</taxon>
        <taxon>eudicotyledons</taxon>
        <taxon>Gunneridae</taxon>
        <taxon>Pentapetalae</taxon>
        <taxon>rosids</taxon>
        <taxon>fabids</taxon>
        <taxon>Fabales</taxon>
        <taxon>Fabaceae</taxon>
        <taxon>Papilionoideae</taxon>
        <taxon>50 kb inversion clade</taxon>
        <taxon>NPAAA clade</taxon>
        <taxon>indigoferoid/millettioid clade</taxon>
        <taxon>Phaseoleae</taxon>
        <taxon>Mucuna</taxon>
    </lineage>
</organism>